<evidence type="ECO:0000256" key="2">
    <source>
        <dbReference type="SAM" id="SignalP"/>
    </source>
</evidence>
<feature type="coiled-coil region" evidence="1">
    <location>
        <begin position="101"/>
        <end position="135"/>
    </location>
</feature>
<proteinExistence type="predicted"/>
<evidence type="ECO:0000256" key="1">
    <source>
        <dbReference type="SAM" id="Coils"/>
    </source>
</evidence>
<evidence type="ECO:0000259" key="3">
    <source>
        <dbReference type="Pfam" id="PF08308"/>
    </source>
</evidence>
<protein>
    <submittedName>
        <fullName evidence="4">PEGA domain-containing protein</fullName>
    </submittedName>
</protein>
<evidence type="ECO:0000313" key="5">
    <source>
        <dbReference type="Proteomes" id="UP001565200"/>
    </source>
</evidence>
<dbReference type="RefSeq" id="WP_148464152.1">
    <property type="nucleotide sequence ID" value="NZ_JBCLPP010000039.1"/>
</dbReference>
<organism evidence="4 5">
    <name type="scientific">Heminiphilus faecis</name>
    <dbReference type="NCBI Taxonomy" id="2601703"/>
    <lineage>
        <taxon>Bacteria</taxon>
        <taxon>Pseudomonadati</taxon>
        <taxon>Bacteroidota</taxon>
        <taxon>Bacteroidia</taxon>
        <taxon>Bacteroidales</taxon>
        <taxon>Muribaculaceae</taxon>
        <taxon>Heminiphilus</taxon>
    </lineage>
</organism>
<feature type="domain" description="PEGA" evidence="3">
    <location>
        <begin position="32"/>
        <end position="90"/>
    </location>
</feature>
<evidence type="ECO:0000313" key="4">
    <source>
        <dbReference type="EMBL" id="MEY8246295.1"/>
    </source>
</evidence>
<gene>
    <name evidence="4" type="ORF">AAK873_11810</name>
</gene>
<feature type="chain" id="PRO_5047065752" evidence="2">
    <location>
        <begin position="27"/>
        <end position="259"/>
    </location>
</feature>
<keyword evidence="2" id="KW-0732">Signal</keyword>
<reference evidence="4 5" key="1">
    <citation type="submission" date="2024-03" db="EMBL/GenBank/DDBJ databases">
        <title>Mouse gut bacterial collection (mGBC) of GemPharmatech.</title>
        <authorList>
            <person name="He Y."/>
            <person name="Dong L."/>
            <person name="Wu D."/>
            <person name="Gao X."/>
            <person name="Lin Z."/>
        </authorList>
    </citation>
    <scope>NUCLEOTIDE SEQUENCE [LARGE SCALE GENOMIC DNA]</scope>
    <source>
        <strain evidence="4 5">54-13</strain>
    </source>
</reference>
<dbReference type="InterPro" id="IPR013229">
    <property type="entry name" value="PEGA"/>
</dbReference>
<dbReference type="Proteomes" id="UP001565200">
    <property type="component" value="Unassembled WGS sequence"/>
</dbReference>
<name>A0ABV4D0F1_9BACT</name>
<keyword evidence="5" id="KW-1185">Reference proteome</keyword>
<dbReference type="EMBL" id="JBCLPP010000039">
    <property type="protein sequence ID" value="MEY8246295.1"/>
    <property type="molecule type" value="Genomic_DNA"/>
</dbReference>
<accession>A0ABV4D0F1</accession>
<sequence>MKITKLFKTWMAAFAVVLAMSPDANAKDYEATVVSDPEGATVYMNGMLVAHTTPAIISIDSKLTNKNIIFRFEKEGYENKTVIVSLDKKEMKKGPIIYGKLEKDQLAAQRAQEAMQRVQEEAAEREAKRKIYRQDPTIPAGEADARVSRDEAGKTTMEQSIIRWYFDSDPRGARIFYRVISANPAEVKNTNEVYLTNTPYEETKGFGIPGLTYENSRNVTIEIKISKKGYEEQIKRYNVRQALDQQEISGFFELVEKGE</sequence>
<feature type="signal peptide" evidence="2">
    <location>
        <begin position="1"/>
        <end position="26"/>
    </location>
</feature>
<dbReference type="Pfam" id="PF08308">
    <property type="entry name" value="PEGA"/>
    <property type="match status" value="1"/>
</dbReference>
<keyword evidence="1" id="KW-0175">Coiled coil</keyword>
<comment type="caution">
    <text evidence="4">The sequence shown here is derived from an EMBL/GenBank/DDBJ whole genome shotgun (WGS) entry which is preliminary data.</text>
</comment>